<dbReference type="InterPro" id="IPR051542">
    <property type="entry name" value="Hydrogenase_cytochrome"/>
</dbReference>
<evidence type="ECO:0000256" key="2">
    <source>
        <dbReference type="ARBA" id="ARBA00022475"/>
    </source>
</evidence>
<keyword evidence="5 6" id="KW-0472">Membrane</keyword>
<feature type="transmembrane region" description="Helical" evidence="6">
    <location>
        <begin position="37"/>
        <end position="55"/>
    </location>
</feature>
<dbReference type="InterPro" id="IPR016174">
    <property type="entry name" value="Di-haem_cyt_TM"/>
</dbReference>
<organism evidence="8 9">
    <name type="scientific">Pseudoalteromonas fenneropenaei</name>
    <dbReference type="NCBI Taxonomy" id="1737459"/>
    <lineage>
        <taxon>Bacteria</taxon>
        <taxon>Pseudomonadati</taxon>
        <taxon>Pseudomonadota</taxon>
        <taxon>Gammaproteobacteria</taxon>
        <taxon>Alteromonadales</taxon>
        <taxon>Pseudoalteromonadaceae</taxon>
        <taxon>Pseudoalteromonas</taxon>
    </lineage>
</organism>
<evidence type="ECO:0000256" key="3">
    <source>
        <dbReference type="ARBA" id="ARBA00022692"/>
    </source>
</evidence>
<name>A0ABV7CNX3_9GAMM</name>
<evidence type="ECO:0000313" key="9">
    <source>
        <dbReference type="Proteomes" id="UP001595453"/>
    </source>
</evidence>
<keyword evidence="2" id="KW-1003">Cell membrane</keyword>
<gene>
    <name evidence="8" type="ORF">ACFOEE_17420</name>
</gene>
<dbReference type="Proteomes" id="UP001595453">
    <property type="component" value="Unassembled WGS sequence"/>
</dbReference>
<keyword evidence="4 6" id="KW-1133">Transmembrane helix</keyword>
<evidence type="ECO:0000256" key="6">
    <source>
        <dbReference type="SAM" id="Phobius"/>
    </source>
</evidence>
<protein>
    <submittedName>
        <fullName evidence="8">Cytochrome b/b6 domain-containing protein</fullName>
    </submittedName>
</protein>
<evidence type="ECO:0000256" key="5">
    <source>
        <dbReference type="ARBA" id="ARBA00023136"/>
    </source>
</evidence>
<evidence type="ECO:0000313" key="8">
    <source>
        <dbReference type="EMBL" id="MFC3034288.1"/>
    </source>
</evidence>
<feature type="transmembrane region" description="Helical" evidence="6">
    <location>
        <begin position="188"/>
        <end position="208"/>
    </location>
</feature>
<proteinExistence type="predicted"/>
<sequence>MTKVWDGFIRGFHWLLVLGLAVLYVSGEEGWMDLHFVVAYLMLALFITRLIWGGIGSQTARLSSLFHRPQAVIAAVKGDDKRYGHNAAGSYMVLLFFVLIAIQLVSGLMSTDDILVEGPLVSLVPASWVELAGDIHHETVEILIAAIVLHIAAIVIYRLRGKNLVKTLLTGKAPEQPQTAQPVMRSGWPAYVIFVVLAGLLLLTWGAAPLKALFA</sequence>
<evidence type="ECO:0000256" key="1">
    <source>
        <dbReference type="ARBA" id="ARBA00004651"/>
    </source>
</evidence>
<keyword evidence="3 6" id="KW-0812">Transmembrane</keyword>
<comment type="subcellular location">
    <subcellularLocation>
        <location evidence="1">Cell membrane</location>
        <topology evidence="1">Multi-pass membrane protein</topology>
    </subcellularLocation>
</comment>
<dbReference type="RefSeq" id="WP_377127302.1">
    <property type="nucleotide sequence ID" value="NZ_JBHRSD010000036.1"/>
</dbReference>
<dbReference type="InterPro" id="IPR011577">
    <property type="entry name" value="Cyt_b561_bac/Ni-Hgenase"/>
</dbReference>
<dbReference type="Pfam" id="PF01292">
    <property type="entry name" value="Ni_hydr_CYTB"/>
    <property type="match status" value="1"/>
</dbReference>
<evidence type="ECO:0000256" key="4">
    <source>
        <dbReference type="ARBA" id="ARBA00022989"/>
    </source>
</evidence>
<dbReference type="EMBL" id="JBHRSD010000036">
    <property type="protein sequence ID" value="MFC3034288.1"/>
    <property type="molecule type" value="Genomic_DNA"/>
</dbReference>
<feature type="domain" description="Cytochrome b561 bacterial/Ni-hydrogenase" evidence="7">
    <location>
        <begin position="4"/>
        <end position="171"/>
    </location>
</feature>
<feature type="transmembrane region" description="Helical" evidence="6">
    <location>
        <begin position="91"/>
        <end position="109"/>
    </location>
</feature>
<dbReference type="PANTHER" id="PTHR30485:SF2">
    <property type="entry name" value="BLL0597 PROTEIN"/>
    <property type="match status" value="1"/>
</dbReference>
<accession>A0ABV7CNX3</accession>
<dbReference type="SUPFAM" id="SSF81342">
    <property type="entry name" value="Transmembrane di-heme cytochromes"/>
    <property type="match status" value="1"/>
</dbReference>
<keyword evidence="9" id="KW-1185">Reference proteome</keyword>
<evidence type="ECO:0000259" key="7">
    <source>
        <dbReference type="Pfam" id="PF01292"/>
    </source>
</evidence>
<reference evidence="9" key="1">
    <citation type="journal article" date="2019" name="Int. J. Syst. Evol. Microbiol.">
        <title>The Global Catalogue of Microorganisms (GCM) 10K type strain sequencing project: providing services to taxonomists for standard genome sequencing and annotation.</title>
        <authorList>
            <consortium name="The Broad Institute Genomics Platform"/>
            <consortium name="The Broad Institute Genome Sequencing Center for Infectious Disease"/>
            <person name="Wu L."/>
            <person name="Ma J."/>
        </authorList>
    </citation>
    <scope>NUCLEOTIDE SEQUENCE [LARGE SCALE GENOMIC DNA]</scope>
    <source>
        <strain evidence="9">KCTC 42730</strain>
    </source>
</reference>
<dbReference type="Gene3D" id="1.20.950.20">
    <property type="entry name" value="Transmembrane di-heme cytochromes, Chain C"/>
    <property type="match status" value="1"/>
</dbReference>
<comment type="caution">
    <text evidence="8">The sequence shown here is derived from an EMBL/GenBank/DDBJ whole genome shotgun (WGS) entry which is preliminary data.</text>
</comment>
<dbReference type="PANTHER" id="PTHR30485">
    <property type="entry name" value="NI/FE-HYDROGENASE 1 B-TYPE CYTOCHROME SUBUNIT"/>
    <property type="match status" value="1"/>
</dbReference>
<feature type="transmembrane region" description="Helical" evidence="6">
    <location>
        <begin position="142"/>
        <end position="159"/>
    </location>
</feature>